<dbReference type="Pfam" id="PF00227">
    <property type="entry name" value="Proteasome"/>
    <property type="match status" value="1"/>
</dbReference>
<dbReference type="InterPro" id="IPR001353">
    <property type="entry name" value="Proteasome_sua/b"/>
</dbReference>
<dbReference type="OrthoDB" id="429533at2759"/>
<organism evidence="1 2">
    <name type="scientific">Teladorsagia circumcincta</name>
    <name type="common">Brown stomach worm</name>
    <name type="synonym">Ostertagia circumcincta</name>
    <dbReference type="NCBI Taxonomy" id="45464"/>
    <lineage>
        <taxon>Eukaryota</taxon>
        <taxon>Metazoa</taxon>
        <taxon>Ecdysozoa</taxon>
        <taxon>Nematoda</taxon>
        <taxon>Chromadorea</taxon>
        <taxon>Rhabditida</taxon>
        <taxon>Rhabditina</taxon>
        <taxon>Rhabditomorpha</taxon>
        <taxon>Strongyloidea</taxon>
        <taxon>Trichostrongylidae</taxon>
        <taxon>Teladorsagia</taxon>
    </lineage>
</organism>
<reference evidence="1 2" key="1">
    <citation type="submission" date="2015-09" db="EMBL/GenBank/DDBJ databases">
        <title>Draft genome of the parasitic nematode Teladorsagia circumcincta isolate WARC Sus (inbred).</title>
        <authorList>
            <person name="Mitreva M."/>
        </authorList>
    </citation>
    <scope>NUCLEOTIDE SEQUENCE [LARGE SCALE GENOMIC DNA]</scope>
    <source>
        <strain evidence="1 2">S</strain>
    </source>
</reference>
<dbReference type="GO" id="GO:0051603">
    <property type="term" value="P:proteolysis involved in protein catabolic process"/>
    <property type="evidence" value="ECO:0007669"/>
    <property type="project" value="InterPro"/>
</dbReference>
<proteinExistence type="predicted"/>
<dbReference type="Proteomes" id="UP000230423">
    <property type="component" value="Unassembled WGS sequence"/>
</dbReference>
<dbReference type="GO" id="GO:0005839">
    <property type="term" value="C:proteasome core complex"/>
    <property type="evidence" value="ECO:0007669"/>
    <property type="project" value="InterPro"/>
</dbReference>
<dbReference type="Gene3D" id="3.60.20.10">
    <property type="entry name" value="Glutamine Phosphoribosylpyrophosphate, subunit 1, domain 1"/>
    <property type="match status" value="1"/>
</dbReference>
<sequence>MAKPFAAQGSGSYAAISILERDFKQDMTEEECTALVQRALQAGMHGDNASGNSLNIVVMRPGKTEFKQRNSEHYYD</sequence>
<evidence type="ECO:0008006" key="3">
    <source>
        <dbReference type="Google" id="ProtNLM"/>
    </source>
</evidence>
<gene>
    <name evidence="1" type="ORF">TELCIR_24457</name>
</gene>
<evidence type="ECO:0000313" key="1">
    <source>
        <dbReference type="EMBL" id="PIO54185.1"/>
    </source>
</evidence>
<dbReference type="EMBL" id="KZ400321">
    <property type="protein sequence ID" value="PIO54185.1"/>
    <property type="molecule type" value="Genomic_DNA"/>
</dbReference>
<dbReference type="InterPro" id="IPR029055">
    <property type="entry name" value="Ntn_hydrolases_N"/>
</dbReference>
<dbReference type="SUPFAM" id="SSF56235">
    <property type="entry name" value="N-terminal nucleophile aminohydrolases (Ntn hydrolases)"/>
    <property type="match status" value="1"/>
</dbReference>
<accession>A0A2G9T8C4</accession>
<evidence type="ECO:0000313" key="2">
    <source>
        <dbReference type="Proteomes" id="UP000230423"/>
    </source>
</evidence>
<dbReference type="AlphaFoldDB" id="A0A2G9T8C4"/>
<name>A0A2G9T8C4_TELCI</name>
<keyword evidence="2" id="KW-1185">Reference proteome</keyword>
<protein>
    <recommendedName>
        <fullName evidence="3">Proteasome endopeptidase complex</fullName>
    </recommendedName>
</protein>